<evidence type="ECO:0000256" key="7">
    <source>
        <dbReference type="HAMAP-Rule" id="MF_01008"/>
    </source>
</evidence>
<evidence type="ECO:0000313" key="8">
    <source>
        <dbReference type="EMBL" id="QQL44706.1"/>
    </source>
</evidence>
<dbReference type="Proteomes" id="UP000475117">
    <property type="component" value="Chromosome"/>
</dbReference>
<accession>A0A6B3LCL6</accession>
<keyword evidence="3" id="KW-0677">Repeat</keyword>
<keyword evidence="2 7" id="KW-0963">Cytoplasm</keyword>
<keyword evidence="4 7" id="KW-0805">Transcription regulation</keyword>
<name>A0A6B3LCL6_9BACT</name>
<dbReference type="AlphaFoldDB" id="A0A6B3LCL6"/>
<dbReference type="PANTHER" id="PTHR34701:SF1">
    <property type="entry name" value="TRANSCRIPTIONAL REGULATOR MRAZ"/>
    <property type="match status" value="1"/>
</dbReference>
<evidence type="ECO:0000256" key="4">
    <source>
        <dbReference type="ARBA" id="ARBA00023015"/>
    </source>
</evidence>
<dbReference type="GO" id="GO:0009295">
    <property type="term" value="C:nucleoid"/>
    <property type="evidence" value="ECO:0007669"/>
    <property type="project" value="UniProtKB-SubCell"/>
</dbReference>
<dbReference type="EMBL" id="CP066776">
    <property type="protein sequence ID" value="QQL44706.1"/>
    <property type="molecule type" value="Genomic_DNA"/>
</dbReference>
<dbReference type="InterPro" id="IPR003444">
    <property type="entry name" value="MraZ"/>
</dbReference>
<keyword evidence="5 7" id="KW-0238">DNA-binding</keyword>
<evidence type="ECO:0000256" key="2">
    <source>
        <dbReference type="ARBA" id="ARBA00022490"/>
    </source>
</evidence>
<dbReference type="KEGG" id="soa:G3M56_012585"/>
<dbReference type="InterPro" id="IPR037914">
    <property type="entry name" value="SpoVT-AbrB_sf"/>
</dbReference>
<proteinExistence type="inferred from homology"/>
<keyword evidence="6 7" id="KW-0804">Transcription</keyword>
<dbReference type="InterPro" id="IPR035644">
    <property type="entry name" value="MraZ_C"/>
</dbReference>
<comment type="similarity">
    <text evidence="7">Belongs to the MraZ family.</text>
</comment>
<evidence type="ECO:0000313" key="9">
    <source>
        <dbReference type="Proteomes" id="UP000475117"/>
    </source>
</evidence>
<dbReference type="InterPro" id="IPR038619">
    <property type="entry name" value="MraZ_sf"/>
</dbReference>
<dbReference type="CDD" id="cd16320">
    <property type="entry name" value="MraZ_N"/>
    <property type="match status" value="1"/>
</dbReference>
<keyword evidence="9" id="KW-1185">Reference proteome</keyword>
<gene>
    <name evidence="7" type="primary">mraZ</name>
    <name evidence="8" type="ORF">G3M56_012585</name>
</gene>
<dbReference type="PANTHER" id="PTHR34701">
    <property type="entry name" value="TRANSCRIPTIONAL REGULATOR MRAZ"/>
    <property type="match status" value="1"/>
</dbReference>
<dbReference type="InterPro" id="IPR007159">
    <property type="entry name" value="SpoVT-AbrB_dom"/>
</dbReference>
<dbReference type="RefSeq" id="WP_164364268.1">
    <property type="nucleotide sequence ID" value="NZ_CP066776.1"/>
</dbReference>
<evidence type="ECO:0000256" key="5">
    <source>
        <dbReference type="ARBA" id="ARBA00023125"/>
    </source>
</evidence>
<dbReference type="Pfam" id="PF02381">
    <property type="entry name" value="MraZ"/>
    <property type="match status" value="1"/>
</dbReference>
<dbReference type="InterPro" id="IPR035642">
    <property type="entry name" value="MraZ_N"/>
</dbReference>
<dbReference type="Gene3D" id="3.40.1550.20">
    <property type="entry name" value="Transcriptional regulator MraZ domain"/>
    <property type="match status" value="1"/>
</dbReference>
<dbReference type="HAMAP" id="MF_01008">
    <property type="entry name" value="MraZ"/>
    <property type="match status" value="1"/>
</dbReference>
<dbReference type="InterPro" id="IPR020603">
    <property type="entry name" value="MraZ_dom"/>
</dbReference>
<dbReference type="SUPFAM" id="SSF89447">
    <property type="entry name" value="AbrB/MazE/MraZ-like"/>
    <property type="match status" value="1"/>
</dbReference>
<evidence type="ECO:0000256" key="6">
    <source>
        <dbReference type="ARBA" id="ARBA00023163"/>
    </source>
</evidence>
<evidence type="ECO:0000256" key="1">
    <source>
        <dbReference type="ARBA" id="ARBA00013860"/>
    </source>
</evidence>
<dbReference type="GO" id="GO:0005737">
    <property type="term" value="C:cytoplasm"/>
    <property type="evidence" value="ECO:0007669"/>
    <property type="project" value="UniProtKB-UniRule"/>
</dbReference>
<dbReference type="GO" id="GO:0000976">
    <property type="term" value="F:transcription cis-regulatory region binding"/>
    <property type="evidence" value="ECO:0007669"/>
    <property type="project" value="TreeGrafter"/>
</dbReference>
<sequence length="149" mass="16706">MEQRAVNRFSGDYPRTLDDKNRVTVPSCWRSSEVPSLYAIQRKGDDGNYLVLMPKDEFDRLGDDSVKNLSAKEAQRFRRMFFAMAKECPIDKSGRVLLPQGMVGVLGDDRDVVLLGVGARIEVWNAANWTKLVEDESASFDAMADSLGI</sequence>
<reference evidence="8 9" key="1">
    <citation type="submission" date="2020-12" db="EMBL/GenBank/DDBJ databases">
        <title>Sulforoseuscoccus oceanibium gen. nov., sp. nov., a representative of the phylum Verrucomicrobia with special cytoplasmic membrane, and proposal of Sulforoseuscoccusaceae fam. nov.</title>
        <authorList>
            <person name="Xi F."/>
        </authorList>
    </citation>
    <scope>NUCLEOTIDE SEQUENCE [LARGE SCALE GENOMIC DNA]</scope>
    <source>
        <strain evidence="8 9">T37</strain>
    </source>
</reference>
<comment type="subunit">
    <text evidence="7">Forms oligomers.</text>
</comment>
<protein>
    <recommendedName>
        <fullName evidence="1 7">Transcriptional regulator MraZ</fullName>
    </recommendedName>
</protein>
<dbReference type="GO" id="GO:2000143">
    <property type="term" value="P:negative regulation of DNA-templated transcription initiation"/>
    <property type="evidence" value="ECO:0007669"/>
    <property type="project" value="TreeGrafter"/>
</dbReference>
<evidence type="ECO:0000256" key="3">
    <source>
        <dbReference type="ARBA" id="ARBA00022737"/>
    </source>
</evidence>
<comment type="subcellular location">
    <subcellularLocation>
        <location evidence="7">Cytoplasm</location>
        <location evidence="7">Nucleoid</location>
    </subcellularLocation>
</comment>
<dbReference type="PROSITE" id="PS51740">
    <property type="entry name" value="SPOVT_ABRB"/>
    <property type="match status" value="1"/>
</dbReference>
<organism evidence="8 9">
    <name type="scientific">Sulfuriroseicoccus oceanibius</name>
    <dbReference type="NCBI Taxonomy" id="2707525"/>
    <lineage>
        <taxon>Bacteria</taxon>
        <taxon>Pseudomonadati</taxon>
        <taxon>Verrucomicrobiota</taxon>
        <taxon>Verrucomicrobiia</taxon>
        <taxon>Verrucomicrobiales</taxon>
        <taxon>Verrucomicrobiaceae</taxon>
        <taxon>Sulfuriroseicoccus</taxon>
    </lineage>
</organism>
<dbReference type="GO" id="GO:0003700">
    <property type="term" value="F:DNA-binding transcription factor activity"/>
    <property type="evidence" value="ECO:0007669"/>
    <property type="project" value="UniProtKB-UniRule"/>
</dbReference>
<dbReference type="CDD" id="cd16321">
    <property type="entry name" value="MraZ_C"/>
    <property type="match status" value="1"/>
</dbReference>